<dbReference type="InterPro" id="IPR033116">
    <property type="entry name" value="TRYPSIN_SER"/>
</dbReference>
<dbReference type="FunFam" id="2.40.10.10:FF:000047">
    <property type="entry name" value="Trypsin eta"/>
    <property type="match status" value="1"/>
</dbReference>
<name>A0A1L8EG70_HAEIR</name>
<keyword evidence="3" id="KW-0964">Secreted</keyword>
<dbReference type="SUPFAM" id="SSF50494">
    <property type="entry name" value="Trypsin-like serine proteases"/>
    <property type="match status" value="1"/>
</dbReference>
<feature type="domain" description="Peptidase S1" evidence="11">
    <location>
        <begin position="37"/>
        <end position="259"/>
    </location>
</feature>
<dbReference type="PROSITE" id="PS00135">
    <property type="entry name" value="TRYPSIN_SER"/>
    <property type="match status" value="1"/>
</dbReference>
<evidence type="ECO:0000256" key="2">
    <source>
        <dbReference type="ARBA" id="ARBA00007664"/>
    </source>
</evidence>
<dbReference type="GO" id="GO:0005576">
    <property type="term" value="C:extracellular region"/>
    <property type="evidence" value="ECO:0007669"/>
    <property type="project" value="UniProtKB-SubCell"/>
</dbReference>
<dbReference type="InterPro" id="IPR001254">
    <property type="entry name" value="Trypsin_dom"/>
</dbReference>
<dbReference type="PANTHER" id="PTHR24276">
    <property type="entry name" value="POLYSERASE-RELATED"/>
    <property type="match status" value="1"/>
</dbReference>
<evidence type="ECO:0000256" key="5">
    <source>
        <dbReference type="ARBA" id="ARBA00022801"/>
    </source>
</evidence>
<comment type="similarity">
    <text evidence="2">Belongs to the peptidase S1 family.</text>
</comment>
<dbReference type="Pfam" id="PF00089">
    <property type="entry name" value="Trypsin"/>
    <property type="match status" value="1"/>
</dbReference>
<evidence type="ECO:0000256" key="6">
    <source>
        <dbReference type="ARBA" id="ARBA00022825"/>
    </source>
</evidence>
<dbReference type="CDD" id="cd00190">
    <property type="entry name" value="Tryp_SPc"/>
    <property type="match status" value="1"/>
</dbReference>
<feature type="signal peptide" evidence="10">
    <location>
        <begin position="1"/>
        <end position="19"/>
    </location>
</feature>
<dbReference type="InterPro" id="IPR018114">
    <property type="entry name" value="TRYPSIN_HIS"/>
</dbReference>
<comment type="subcellular location">
    <subcellularLocation>
        <location evidence="1">Secreted</location>
    </subcellularLocation>
</comment>
<keyword evidence="8" id="KW-1015">Disulfide bond</keyword>
<keyword evidence="10" id="KW-0732">Signal</keyword>
<reference evidence="12" key="1">
    <citation type="submission" date="2017-01" db="EMBL/GenBank/DDBJ databases">
        <title>An insight into the sialome and mialome of the horn fly, Haematobia irritans.</title>
        <authorList>
            <person name="Breijo M."/>
            <person name="Boiani M."/>
            <person name="Ures X."/>
            <person name="Rocha S."/>
            <person name="Sequeira M."/>
            <person name="Ribeiro J.M."/>
        </authorList>
    </citation>
    <scope>NUCLEOTIDE SEQUENCE</scope>
</reference>
<evidence type="ECO:0000256" key="9">
    <source>
        <dbReference type="RuleBase" id="RU363034"/>
    </source>
</evidence>
<evidence type="ECO:0000256" key="3">
    <source>
        <dbReference type="ARBA" id="ARBA00022525"/>
    </source>
</evidence>
<dbReference type="InterPro" id="IPR009003">
    <property type="entry name" value="Peptidase_S1_PA"/>
</dbReference>
<organism evidence="12">
    <name type="scientific">Haematobia irritans</name>
    <name type="common">Horn fly</name>
    <name type="synonym">Conops irritans</name>
    <dbReference type="NCBI Taxonomy" id="7368"/>
    <lineage>
        <taxon>Eukaryota</taxon>
        <taxon>Metazoa</taxon>
        <taxon>Ecdysozoa</taxon>
        <taxon>Arthropoda</taxon>
        <taxon>Hexapoda</taxon>
        <taxon>Insecta</taxon>
        <taxon>Pterygota</taxon>
        <taxon>Neoptera</taxon>
        <taxon>Endopterygota</taxon>
        <taxon>Diptera</taxon>
        <taxon>Brachycera</taxon>
        <taxon>Muscomorpha</taxon>
        <taxon>Muscoidea</taxon>
        <taxon>Muscidae</taxon>
        <taxon>Haematobia</taxon>
    </lineage>
</organism>
<evidence type="ECO:0000256" key="8">
    <source>
        <dbReference type="ARBA" id="ARBA00023157"/>
    </source>
</evidence>
<dbReference type="PRINTS" id="PR00722">
    <property type="entry name" value="CHYMOTRYPSIN"/>
</dbReference>
<keyword evidence="6 9" id="KW-0720">Serine protease</keyword>
<evidence type="ECO:0000256" key="1">
    <source>
        <dbReference type="ARBA" id="ARBA00004613"/>
    </source>
</evidence>
<keyword evidence="7" id="KW-0865">Zymogen</keyword>
<evidence type="ECO:0000256" key="10">
    <source>
        <dbReference type="SAM" id="SignalP"/>
    </source>
</evidence>
<dbReference type="AlphaFoldDB" id="A0A1L8EG70"/>
<dbReference type="PROSITE" id="PS00134">
    <property type="entry name" value="TRYPSIN_HIS"/>
    <property type="match status" value="1"/>
</dbReference>
<dbReference type="GO" id="GO:0016485">
    <property type="term" value="P:protein processing"/>
    <property type="evidence" value="ECO:0007669"/>
    <property type="project" value="UniProtKB-ARBA"/>
</dbReference>
<feature type="chain" id="PRO_5012837911" evidence="10">
    <location>
        <begin position="20"/>
        <end position="287"/>
    </location>
</feature>
<dbReference type="InterPro" id="IPR050430">
    <property type="entry name" value="Peptidase_S1"/>
</dbReference>
<evidence type="ECO:0000313" key="12">
    <source>
        <dbReference type="EMBL" id="JAV17722.1"/>
    </source>
</evidence>
<dbReference type="SMART" id="SM00020">
    <property type="entry name" value="Tryp_SPc"/>
    <property type="match status" value="1"/>
</dbReference>
<keyword evidence="4 9" id="KW-0645">Protease</keyword>
<evidence type="ECO:0000259" key="11">
    <source>
        <dbReference type="PROSITE" id="PS50240"/>
    </source>
</evidence>
<evidence type="ECO:0000256" key="7">
    <source>
        <dbReference type="ARBA" id="ARBA00023145"/>
    </source>
</evidence>
<dbReference type="EMBL" id="GFDG01001077">
    <property type="protein sequence ID" value="JAV17722.1"/>
    <property type="molecule type" value="Transcribed_RNA"/>
</dbReference>
<dbReference type="PROSITE" id="PS50240">
    <property type="entry name" value="TRYPSIN_DOM"/>
    <property type="match status" value="1"/>
</dbReference>
<dbReference type="InterPro" id="IPR001314">
    <property type="entry name" value="Peptidase_S1A"/>
</dbReference>
<dbReference type="Gene3D" id="2.40.10.10">
    <property type="entry name" value="Trypsin-like serine proteases"/>
    <property type="match status" value="2"/>
</dbReference>
<keyword evidence="5 9" id="KW-0378">Hydrolase</keyword>
<evidence type="ECO:0000256" key="4">
    <source>
        <dbReference type="ARBA" id="ARBA00022670"/>
    </source>
</evidence>
<sequence>MKNSFVVFMVLLGLTSSQAVRLIGNHSQITKGSQGRIVGGEVAEIGFAKYQISLQGMYGGHMCGGAIIGDYWVLTAAHCVDGYNPSFLRVITGTNIYFQPGAVHEVEEFWIHCNYDNPWYHNDIAILRLTEPIVFNDLTQPIPLPVTPLKDGDEVILTGWGDTVLWGDTPDNLHKLYTKFVTYENCKEIYAGAEMLDVGHICTYTRVGEGSCHGDSGGPLISNGHLVGLVNWGMPCATGTPDAHASVYYYRDWIKKVMSENCRSCQCSGSNYPTAKKQNKPENVYKL</sequence>
<proteinExistence type="inferred from homology"/>
<dbReference type="InterPro" id="IPR043504">
    <property type="entry name" value="Peptidase_S1_PA_chymotrypsin"/>
</dbReference>
<dbReference type="GO" id="GO:0004252">
    <property type="term" value="F:serine-type endopeptidase activity"/>
    <property type="evidence" value="ECO:0007669"/>
    <property type="project" value="InterPro"/>
</dbReference>
<dbReference type="PANTHER" id="PTHR24276:SF98">
    <property type="entry name" value="FI18310P1-RELATED"/>
    <property type="match status" value="1"/>
</dbReference>
<protein>
    <submittedName>
        <fullName evidence="12">Putative chymotrypsin-1-like protein</fullName>
    </submittedName>
</protein>
<accession>A0A1L8EG70</accession>